<dbReference type="EMBL" id="LAZR01060832">
    <property type="protein sequence ID" value="KKK64860.1"/>
    <property type="molecule type" value="Genomic_DNA"/>
</dbReference>
<comment type="caution">
    <text evidence="1">The sequence shown here is derived from an EMBL/GenBank/DDBJ whole genome shotgun (WGS) entry which is preliminary data.</text>
</comment>
<feature type="non-terminal residue" evidence="1">
    <location>
        <position position="1"/>
    </location>
</feature>
<evidence type="ECO:0000313" key="1">
    <source>
        <dbReference type="EMBL" id="KKK64860.1"/>
    </source>
</evidence>
<sequence>QVRKCIACRVRIGDLPADVGAAGEVAAVACNAYHGNAAAGEDPGRLQAHYGVQADDDSARQLTFVRASQGLITLPRRRFALRRLCRAALPCGSPGRYSPVGSSSSSIAACVSTSSKM</sequence>
<gene>
    <name evidence="1" type="ORF">LCGC14_2979930</name>
</gene>
<dbReference type="AlphaFoldDB" id="A0A0F8XUG1"/>
<proteinExistence type="predicted"/>
<name>A0A0F8XUG1_9ZZZZ</name>
<accession>A0A0F8XUG1</accession>
<reference evidence="1" key="1">
    <citation type="journal article" date="2015" name="Nature">
        <title>Complex archaea that bridge the gap between prokaryotes and eukaryotes.</title>
        <authorList>
            <person name="Spang A."/>
            <person name="Saw J.H."/>
            <person name="Jorgensen S.L."/>
            <person name="Zaremba-Niedzwiedzka K."/>
            <person name="Martijn J."/>
            <person name="Lind A.E."/>
            <person name="van Eijk R."/>
            <person name="Schleper C."/>
            <person name="Guy L."/>
            <person name="Ettema T.J."/>
        </authorList>
    </citation>
    <scope>NUCLEOTIDE SEQUENCE</scope>
</reference>
<protein>
    <submittedName>
        <fullName evidence="1">Uncharacterized protein</fullName>
    </submittedName>
</protein>
<organism evidence="1">
    <name type="scientific">marine sediment metagenome</name>
    <dbReference type="NCBI Taxonomy" id="412755"/>
    <lineage>
        <taxon>unclassified sequences</taxon>
        <taxon>metagenomes</taxon>
        <taxon>ecological metagenomes</taxon>
    </lineage>
</organism>